<dbReference type="AlphaFoldDB" id="A0A085V9E8"/>
<comment type="caution">
    <text evidence="2">The sequence shown here is derived from an EMBL/GenBank/DDBJ whole genome shotgun (WGS) entry which is preliminary data.</text>
</comment>
<dbReference type="Proteomes" id="UP000028631">
    <property type="component" value="Unassembled WGS sequence"/>
</dbReference>
<protein>
    <submittedName>
        <fullName evidence="2">Membrane protein</fullName>
    </submittedName>
</protein>
<feature type="transmembrane region" description="Helical" evidence="1">
    <location>
        <begin position="36"/>
        <end position="54"/>
    </location>
</feature>
<name>A0A085V9E8_PSESX</name>
<feature type="transmembrane region" description="Helical" evidence="1">
    <location>
        <begin position="61"/>
        <end position="83"/>
    </location>
</feature>
<feature type="transmembrane region" description="Helical" evidence="1">
    <location>
        <begin position="364"/>
        <end position="380"/>
    </location>
</feature>
<keyword evidence="1" id="KW-0812">Transmembrane</keyword>
<feature type="transmembrane region" description="Helical" evidence="1">
    <location>
        <begin position="229"/>
        <end position="245"/>
    </location>
</feature>
<feature type="transmembrane region" description="Helical" evidence="1">
    <location>
        <begin position="158"/>
        <end position="175"/>
    </location>
</feature>
<feature type="transmembrane region" description="Helical" evidence="1">
    <location>
        <begin position="339"/>
        <end position="358"/>
    </location>
</feature>
<keyword evidence="1" id="KW-0472">Membrane</keyword>
<evidence type="ECO:0000256" key="1">
    <source>
        <dbReference type="SAM" id="Phobius"/>
    </source>
</evidence>
<feature type="transmembrane region" description="Helical" evidence="1">
    <location>
        <begin position="12"/>
        <end position="30"/>
    </location>
</feature>
<evidence type="ECO:0000313" key="2">
    <source>
        <dbReference type="EMBL" id="KFE52061.1"/>
    </source>
</evidence>
<reference evidence="2 3" key="1">
    <citation type="submission" date="2014-07" db="EMBL/GenBank/DDBJ databases">
        <title>Draft Genome Sequences of Environmental Pseudomonas syringae strains.</title>
        <authorList>
            <person name="Baltrus D.A."/>
            <person name="Berge O."/>
            <person name="Morris C."/>
        </authorList>
    </citation>
    <scope>NUCLEOTIDE SEQUENCE [LARGE SCALE GENOMIC DNA]</scope>
    <source>
        <strain evidence="2 3">GAW0119</strain>
    </source>
</reference>
<dbReference type="EMBL" id="JPQU01000078">
    <property type="protein sequence ID" value="KFE52061.1"/>
    <property type="molecule type" value="Genomic_DNA"/>
</dbReference>
<organism evidence="2 3">
    <name type="scientific">Pseudomonas syringae</name>
    <dbReference type="NCBI Taxonomy" id="317"/>
    <lineage>
        <taxon>Bacteria</taxon>
        <taxon>Pseudomonadati</taxon>
        <taxon>Pseudomonadota</taxon>
        <taxon>Gammaproteobacteria</taxon>
        <taxon>Pseudomonadales</taxon>
        <taxon>Pseudomonadaceae</taxon>
        <taxon>Pseudomonas</taxon>
    </lineage>
</organism>
<dbReference type="PATRIC" id="fig|317.175.peg.4870"/>
<proteinExistence type="predicted"/>
<feature type="transmembrane region" description="Helical" evidence="1">
    <location>
        <begin position="121"/>
        <end position="138"/>
    </location>
</feature>
<feature type="transmembrane region" description="Helical" evidence="1">
    <location>
        <begin position="206"/>
        <end position="222"/>
    </location>
</feature>
<keyword evidence="3" id="KW-1185">Reference proteome</keyword>
<gene>
    <name evidence="2" type="ORF">IV01_23370</name>
</gene>
<dbReference type="RefSeq" id="WP_032631277.1">
    <property type="nucleotide sequence ID" value="NZ_JPQU01000078.1"/>
</dbReference>
<accession>A0A085V9E8</accession>
<keyword evidence="1" id="KW-1133">Transmembrane helix</keyword>
<evidence type="ECO:0000313" key="3">
    <source>
        <dbReference type="Proteomes" id="UP000028631"/>
    </source>
</evidence>
<sequence length="388" mass="43682">MLADKLYTDSGKIAAYFSGALVAFILSYILWDSAKLTNNLFYALIALPGLFFLIRSRAAGMFSGALGWTWLVFIVWFLVPAVYSGDFQFYKHVAYVGLFVFVIAGLTNIEFFNSSRFVRGQFWIICLYIFASSIHSWMTGQFVFGQRVAILTGRLDNVIYASIWLVCALGRAMPVWSREKRWIETGCAMALTLIAVALVMQTRTGLVGAVFLAGLWALNIVYRYRMRGLLALVVIVVCAGVTLWLCRHEQWVQLLFARGDSYRVELFEIMTGEWRNCGWLLGCGVDFVTSKTLTGGIAIQHPHNIFVAMGLYTGGISLVLFIAVMALTLWHAVRLRDGWGWYLAAALVMLNFDGSKLVGNPDELWLLVLLPAVLIYGRVVRERRLQLQ</sequence>
<feature type="transmembrane region" description="Helical" evidence="1">
    <location>
        <begin position="182"/>
        <end position="200"/>
    </location>
</feature>
<feature type="transmembrane region" description="Helical" evidence="1">
    <location>
        <begin position="305"/>
        <end position="327"/>
    </location>
</feature>
<dbReference type="OrthoDB" id="6946666at2"/>
<feature type="transmembrane region" description="Helical" evidence="1">
    <location>
        <begin position="89"/>
        <end position="109"/>
    </location>
</feature>